<keyword evidence="3" id="KW-1185">Reference proteome</keyword>
<keyword evidence="1" id="KW-0812">Transmembrane</keyword>
<dbReference type="AlphaFoldDB" id="A0A0N4TSB3"/>
<gene>
    <name evidence="2" type="ORF">BPAG_LOCUS11543</name>
</gene>
<keyword evidence="1" id="KW-0472">Membrane</keyword>
<evidence type="ECO:0000313" key="2">
    <source>
        <dbReference type="EMBL" id="VDN92729.1"/>
    </source>
</evidence>
<protein>
    <submittedName>
        <fullName evidence="4">Secreted peptide</fullName>
    </submittedName>
</protein>
<sequence length="88" mass="10337">MLFPLTQSFVLFLFLIHFPLIQFSPLTFFGYGKSTITRLLPTLLLLLTFRIKFSFSAYVFLSHGCLLLLYAQVRRYVQTILCFILSYL</sequence>
<organism evidence="4">
    <name type="scientific">Brugia pahangi</name>
    <name type="common">Filarial nematode worm</name>
    <dbReference type="NCBI Taxonomy" id="6280"/>
    <lineage>
        <taxon>Eukaryota</taxon>
        <taxon>Metazoa</taxon>
        <taxon>Ecdysozoa</taxon>
        <taxon>Nematoda</taxon>
        <taxon>Chromadorea</taxon>
        <taxon>Rhabditida</taxon>
        <taxon>Spirurina</taxon>
        <taxon>Spiruromorpha</taxon>
        <taxon>Filarioidea</taxon>
        <taxon>Onchocercidae</taxon>
        <taxon>Brugia</taxon>
    </lineage>
</organism>
<dbReference type="Proteomes" id="UP000278627">
    <property type="component" value="Unassembled WGS sequence"/>
</dbReference>
<name>A0A0N4TSB3_BRUPA</name>
<keyword evidence="1" id="KW-1133">Transmembrane helix</keyword>
<evidence type="ECO:0000313" key="4">
    <source>
        <dbReference type="WBParaSite" id="BPAG_0001158101-mRNA-1"/>
    </source>
</evidence>
<proteinExistence type="predicted"/>
<accession>A0A0N4TSB3</accession>
<reference evidence="4" key="1">
    <citation type="submission" date="2017-02" db="UniProtKB">
        <authorList>
            <consortium name="WormBaseParasite"/>
        </authorList>
    </citation>
    <scope>IDENTIFICATION</scope>
</reference>
<evidence type="ECO:0000256" key="1">
    <source>
        <dbReference type="SAM" id="Phobius"/>
    </source>
</evidence>
<feature type="transmembrane region" description="Helical" evidence="1">
    <location>
        <begin position="9"/>
        <end position="31"/>
    </location>
</feature>
<evidence type="ECO:0000313" key="3">
    <source>
        <dbReference type="Proteomes" id="UP000278627"/>
    </source>
</evidence>
<dbReference type="WBParaSite" id="BPAG_0001158101-mRNA-1">
    <property type="protein sequence ID" value="BPAG_0001158101-mRNA-1"/>
    <property type="gene ID" value="BPAG_0001158101"/>
</dbReference>
<dbReference type="EMBL" id="UZAD01013236">
    <property type="protein sequence ID" value="VDN92729.1"/>
    <property type="molecule type" value="Genomic_DNA"/>
</dbReference>
<reference evidence="2 3" key="2">
    <citation type="submission" date="2018-11" db="EMBL/GenBank/DDBJ databases">
        <authorList>
            <consortium name="Pathogen Informatics"/>
        </authorList>
    </citation>
    <scope>NUCLEOTIDE SEQUENCE [LARGE SCALE GENOMIC DNA]</scope>
</reference>